<feature type="region of interest" description="Disordered" evidence="1">
    <location>
        <begin position="1"/>
        <end position="25"/>
    </location>
</feature>
<evidence type="ECO:0000313" key="3">
    <source>
        <dbReference type="Proteomes" id="UP001469553"/>
    </source>
</evidence>
<dbReference type="Proteomes" id="UP001469553">
    <property type="component" value="Unassembled WGS sequence"/>
</dbReference>
<organism evidence="2 3">
    <name type="scientific">Ameca splendens</name>
    <dbReference type="NCBI Taxonomy" id="208324"/>
    <lineage>
        <taxon>Eukaryota</taxon>
        <taxon>Metazoa</taxon>
        <taxon>Chordata</taxon>
        <taxon>Craniata</taxon>
        <taxon>Vertebrata</taxon>
        <taxon>Euteleostomi</taxon>
        <taxon>Actinopterygii</taxon>
        <taxon>Neopterygii</taxon>
        <taxon>Teleostei</taxon>
        <taxon>Neoteleostei</taxon>
        <taxon>Acanthomorphata</taxon>
        <taxon>Ovalentaria</taxon>
        <taxon>Atherinomorphae</taxon>
        <taxon>Cyprinodontiformes</taxon>
        <taxon>Goodeidae</taxon>
        <taxon>Ameca</taxon>
    </lineage>
</organism>
<comment type="caution">
    <text evidence="2">The sequence shown here is derived from an EMBL/GenBank/DDBJ whole genome shotgun (WGS) entry which is preliminary data.</text>
</comment>
<feature type="compositionally biased region" description="Basic and acidic residues" evidence="1">
    <location>
        <begin position="1"/>
        <end position="21"/>
    </location>
</feature>
<protein>
    <submittedName>
        <fullName evidence="2">Uncharacterized protein</fullName>
    </submittedName>
</protein>
<proteinExistence type="predicted"/>
<dbReference type="EMBL" id="JAHRIP010030567">
    <property type="protein sequence ID" value="MEQ2292586.1"/>
    <property type="molecule type" value="Genomic_DNA"/>
</dbReference>
<accession>A0ABV0YFU1</accession>
<feature type="non-terminal residue" evidence="2">
    <location>
        <position position="108"/>
    </location>
</feature>
<evidence type="ECO:0000256" key="1">
    <source>
        <dbReference type="SAM" id="MobiDB-lite"/>
    </source>
</evidence>
<sequence length="108" mass="12335">MFLDSENEHPVVPRHDTEQNKESLSVCTPEAEITKLFSLQQRNCDLEAELLNEKGEKDYYKKLYDKSQTELLELRATVDNLNQMSEEKTAALLNASSSGNDNVDENIK</sequence>
<reference evidence="2 3" key="1">
    <citation type="submission" date="2021-06" db="EMBL/GenBank/DDBJ databases">
        <authorList>
            <person name="Palmer J.M."/>
        </authorList>
    </citation>
    <scope>NUCLEOTIDE SEQUENCE [LARGE SCALE GENOMIC DNA]</scope>
    <source>
        <strain evidence="2 3">AS_MEX2019</strain>
        <tissue evidence="2">Muscle</tissue>
    </source>
</reference>
<keyword evidence="3" id="KW-1185">Reference proteome</keyword>
<gene>
    <name evidence="2" type="ORF">AMECASPLE_024565</name>
</gene>
<name>A0ABV0YFU1_9TELE</name>
<evidence type="ECO:0000313" key="2">
    <source>
        <dbReference type="EMBL" id="MEQ2292586.1"/>
    </source>
</evidence>